<sequence>MRPSVKYLAIYQNKNKYSISVMCKFFEVSRSGYYSFVKRMNKPNKDTYLIELVKECQDKSKRTYGYRRVHICLKRQYGIILNPKTILRIMNKYNLLSQIRRRKKYKQMGQHLHKYKNLLNREFTASEPNHKWVTDISYIHTKQGVLYLSIIKDLY</sequence>
<evidence type="ECO:0000313" key="2">
    <source>
        <dbReference type="EMBL" id="SHG49635.1"/>
    </source>
</evidence>
<dbReference type="InterPro" id="IPR025948">
    <property type="entry name" value="HTH-like_dom"/>
</dbReference>
<dbReference type="Proteomes" id="UP000243255">
    <property type="component" value="Unassembled WGS sequence"/>
</dbReference>
<dbReference type="RefSeq" id="WP_143153288.1">
    <property type="nucleotide sequence ID" value="NZ_FQWX01000002.1"/>
</dbReference>
<evidence type="ECO:0000259" key="1">
    <source>
        <dbReference type="Pfam" id="PF13276"/>
    </source>
</evidence>
<dbReference type="EMBL" id="FQWX01000002">
    <property type="protein sequence ID" value="SHG49635.1"/>
    <property type="molecule type" value="Genomic_DNA"/>
</dbReference>
<organism evidence="2 3">
    <name type="scientific">Asaccharospora irregularis DSM 2635</name>
    <dbReference type="NCBI Taxonomy" id="1121321"/>
    <lineage>
        <taxon>Bacteria</taxon>
        <taxon>Bacillati</taxon>
        <taxon>Bacillota</taxon>
        <taxon>Clostridia</taxon>
        <taxon>Peptostreptococcales</taxon>
        <taxon>Peptostreptococcaceae</taxon>
        <taxon>Asaccharospora</taxon>
    </lineage>
</organism>
<reference evidence="3" key="1">
    <citation type="submission" date="2016-11" db="EMBL/GenBank/DDBJ databases">
        <authorList>
            <person name="Varghese N."/>
            <person name="Submissions S."/>
        </authorList>
    </citation>
    <scope>NUCLEOTIDE SEQUENCE [LARGE SCALE GENOMIC DNA]</scope>
    <source>
        <strain evidence="3">DSM 2635</strain>
    </source>
</reference>
<dbReference type="InterPro" id="IPR050900">
    <property type="entry name" value="Transposase_IS3/IS150/IS904"/>
</dbReference>
<dbReference type="PANTHER" id="PTHR46889">
    <property type="entry name" value="TRANSPOSASE INSF FOR INSERTION SEQUENCE IS3B-RELATED"/>
    <property type="match status" value="1"/>
</dbReference>
<protein>
    <submittedName>
        <fullName evidence="2">HTH-like domain-containing protein</fullName>
    </submittedName>
</protein>
<gene>
    <name evidence="2" type="ORF">SAMN04488530_102184</name>
</gene>
<evidence type="ECO:0000313" key="3">
    <source>
        <dbReference type="Proteomes" id="UP000243255"/>
    </source>
</evidence>
<feature type="domain" description="HTH-like" evidence="1">
    <location>
        <begin position="46"/>
        <end position="103"/>
    </location>
</feature>
<name>A0A1M5KA17_9FIRM</name>
<dbReference type="PANTHER" id="PTHR46889:SF4">
    <property type="entry name" value="TRANSPOSASE INSO FOR INSERTION SEQUENCE ELEMENT IS911B-RELATED"/>
    <property type="match status" value="1"/>
</dbReference>
<dbReference type="STRING" id="1121321.SAMN04488530_102184"/>
<proteinExistence type="predicted"/>
<keyword evidence="3" id="KW-1185">Reference proteome</keyword>
<accession>A0A1M5KA17</accession>
<dbReference type="AlphaFoldDB" id="A0A1M5KA17"/>
<dbReference type="Pfam" id="PF13276">
    <property type="entry name" value="HTH_21"/>
    <property type="match status" value="1"/>
</dbReference>
<dbReference type="OrthoDB" id="1757919at2"/>